<gene>
    <name evidence="1" type="ORF">H1P_80021</name>
</gene>
<dbReference type="AlphaFoldDB" id="A0A563W476"/>
<keyword evidence="2" id="KW-1185">Reference proteome</keyword>
<dbReference type="RefSeq" id="WP_222426897.1">
    <property type="nucleotide sequence ID" value="NZ_LR213772.1"/>
</dbReference>
<protein>
    <submittedName>
        <fullName evidence="1">Uncharacterized protein</fullName>
    </submittedName>
</protein>
<dbReference type="Proteomes" id="UP000320055">
    <property type="component" value="Unassembled WGS sequence"/>
</dbReference>
<evidence type="ECO:0000313" key="2">
    <source>
        <dbReference type="Proteomes" id="UP000320055"/>
    </source>
</evidence>
<dbReference type="EMBL" id="CAACVJ010000687">
    <property type="protein sequence ID" value="VEP18466.1"/>
    <property type="molecule type" value="Genomic_DNA"/>
</dbReference>
<organism evidence="1 2">
    <name type="scientific">Hyella patelloides LEGE 07179</name>
    <dbReference type="NCBI Taxonomy" id="945734"/>
    <lineage>
        <taxon>Bacteria</taxon>
        <taxon>Bacillati</taxon>
        <taxon>Cyanobacteriota</taxon>
        <taxon>Cyanophyceae</taxon>
        <taxon>Pleurocapsales</taxon>
        <taxon>Hyellaceae</taxon>
        <taxon>Hyella</taxon>
    </lineage>
</organism>
<proteinExistence type="predicted"/>
<sequence length="144" mass="16393">MSKDNSVPKLDLAPKLKRPLSLRNPLDYLRLLYWVFYFPQALRWYLDTFGGGYIPDTEMSARKGWQILGQNSVQRNLLLQGVILTVIIPPLLCQFLEQIGIEVDWFGVAGGVALGGRHAWQGAWQGAWHLAWQGAWQQFVLKIG</sequence>
<name>A0A563W476_9CYAN</name>
<evidence type="ECO:0000313" key="1">
    <source>
        <dbReference type="EMBL" id="VEP18466.1"/>
    </source>
</evidence>
<accession>A0A563W476</accession>
<reference evidence="1 2" key="1">
    <citation type="submission" date="2019-01" db="EMBL/GenBank/DDBJ databases">
        <authorList>
            <person name="Brito A."/>
        </authorList>
    </citation>
    <scope>NUCLEOTIDE SEQUENCE [LARGE SCALE GENOMIC DNA]</scope>
    <source>
        <strain evidence="1">1</strain>
    </source>
</reference>